<dbReference type="EMBL" id="CCNE01000014">
    <property type="protein sequence ID" value="CDX55913.1"/>
    <property type="molecule type" value="Genomic_DNA"/>
</dbReference>
<accession>A0A090G3Q4</accession>
<evidence type="ECO:0000313" key="3">
    <source>
        <dbReference type="Proteomes" id="UP000046122"/>
    </source>
</evidence>
<reference evidence="2 3" key="1">
    <citation type="submission" date="2014-08" db="EMBL/GenBank/DDBJ databases">
        <authorList>
            <person name="Moulin Lionel"/>
        </authorList>
    </citation>
    <scope>NUCLEOTIDE SEQUENCE [LARGE SCALE GENOMIC DNA]</scope>
</reference>
<dbReference type="AntiFam" id="ANF00163">
    <property type="entry name" value="Shadow ORF (opposite pspPIM)"/>
</dbReference>
<dbReference type="Proteomes" id="UP000046122">
    <property type="component" value="Unassembled WGS sequence"/>
</dbReference>
<proteinExistence type="predicted"/>
<organism evidence="2 3">
    <name type="scientific">Mesorhizobium plurifarium</name>
    <dbReference type="NCBI Taxonomy" id="69974"/>
    <lineage>
        <taxon>Bacteria</taxon>
        <taxon>Pseudomonadati</taxon>
        <taxon>Pseudomonadota</taxon>
        <taxon>Alphaproteobacteria</taxon>
        <taxon>Hyphomicrobiales</taxon>
        <taxon>Phyllobacteriaceae</taxon>
        <taxon>Mesorhizobium</taxon>
    </lineage>
</organism>
<evidence type="ECO:0000256" key="1">
    <source>
        <dbReference type="SAM" id="MobiDB-lite"/>
    </source>
</evidence>
<sequence>MASGVGHAEDEYPLALMARANFRRREQSDLNRKTKLAKVSPNPFGSSDLVSPRREHAGDVLDEDEPGP</sequence>
<feature type="region of interest" description="Disordered" evidence="1">
    <location>
        <begin position="24"/>
        <end position="68"/>
    </location>
</feature>
<gene>
    <name evidence="2" type="ORF">MPL3365_210135</name>
</gene>
<name>A0A090G3Q4_MESPL</name>
<protein>
    <submittedName>
        <fullName evidence="2">Uncharacterized protein</fullName>
    </submittedName>
</protein>
<dbReference type="AlphaFoldDB" id="A0A090G3Q4"/>
<evidence type="ECO:0000313" key="2">
    <source>
        <dbReference type="EMBL" id="CDX55913.1"/>
    </source>
</evidence>